<evidence type="ECO:0000313" key="2">
    <source>
        <dbReference type="EMBL" id="MCV7227329.1"/>
    </source>
</evidence>
<evidence type="ECO:0000313" key="3">
    <source>
        <dbReference type="Proteomes" id="UP001526201"/>
    </source>
</evidence>
<keyword evidence="1" id="KW-1133">Transmembrane helix</keyword>
<dbReference type="Pfam" id="PF06210">
    <property type="entry name" value="DUF1003"/>
    <property type="match status" value="1"/>
</dbReference>
<sequence length="162" mass="18255">MSIEAPKSAQHHRSLDPALLKHAEERANSLQNRVADQITTFAGSMAFVYLHIVWFVVWIVFGTLIGFDSYPFGLLTMIVSLEAIFLSTFVMISQNRADSKRQVIADHQWQLVQEEDKQNCQLIELSQQILELTKAVHQYMGANPVQNHQSVAVVDGESAGHH</sequence>
<keyword evidence="1" id="KW-0472">Membrane</keyword>
<proteinExistence type="predicted"/>
<accession>A0ABT3CCZ0</accession>
<dbReference type="Proteomes" id="UP001526201">
    <property type="component" value="Unassembled WGS sequence"/>
</dbReference>
<dbReference type="InterPro" id="IPR010406">
    <property type="entry name" value="DUF1003"/>
</dbReference>
<dbReference type="EMBL" id="JACKTY010000029">
    <property type="protein sequence ID" value="MCV7227329.1"/>
    <property type="molecule type" value="Genomic_DNA"/>
</dbReference>
<dbReference type="PANTHER" id="PTHR41386:SF1">
    <property type="entry name" value="MEMBRANE PROTEIN"/>
    <property type="match status" value="1"/>
</dbReference>
<feature type="transmembrane region" description="Helical" evidence="1">
    <location>
        <begin position="72"/>
        <end position="92"/>
    </location>
</feature>
<gene>
    <name evidence="2" type="ORF">H7J73_14940</name>
</gene>
<feature type="transmembrane region" description="Helical" evidence="1">
    <location>
        <begin position="46"/>
        <end position="66"/>
    </location>
</feature>
<comment type="caution">
    <text evidence="2">The sequence shown here is derived from an EMBL/GenBank/DDBJ whole genome shotgun (WGS) entry which is preliminary data.</text>
</comment>
<name>A0ABT3CCZ0_9MYCO</name>
<organism evidence="2 3">
    <name type="scientific">Mycolicibacterium komossense</name>
    <dbReference type="NCBI Taxonomy" id="1779"/>
    <lineage>
        <taxon>Bacteria</taxon>
        <taxon>Bacillati</taxon>
        <taxon>Actinomycetota</taxon>
        <taxon>Actinomycetes</taxon>
        <taxon>Mycobacteriales</taxon>
        <taxon>Mycobacteriaceae</taxon>
        <taxon>Mycolicibacterium</taxon>
    </lineage>
</organism>
<dbReference type="RefSeq" id="WP_264068269.1">
    <property type="nucleotide sequence ID" value="NZ_JACKTY010000029.1"/>
</dbReference>
<protein>
    <submittedName>
        <fullName evidence="2">DUF1003 domain-containing protein</fullName>
    </submittedName>
</protein>
<keyword evidence="3" id="KW-1185">Reference proteome</keyword>
<reference evidence="2 3" key="1">
    <citation type="journal article" date="2022" name="BMC Genomics">
        <title>Comparative genome analysis of mycobacteria focusing on tRNA and non-coding RNA.</title>
        <authorList>
            <person name="Behra P.R.K."/>
            <person name="Pettersson B.M.F."/>
            <person name="Ramesh M."/>
            <person name="Das S."/>
            <person name="Dasgupta S."/>
            <person name="Kirsebom L.A."/>
        </authorList>
    </citation>
    <scope>NUCLEOTIDE SEQUENCE [LARGE SCALE GENOMIC DNA]</scope>
    <source>
        <strain evidence="2 3">DSM 44078</strain>
    </source>
</reference>
<dbReference type="PANTHER" id="PTHR41386">
    <property type="entry name" value="INTEGRAL MEMBRANE PROTEIN-RELATED"/>
    <property type="match status" value="1"/>
</dbReference>
<evidence type="ECO:0000256" key="1">
    <source>
        <dbReference type="SAM" id="Phobius"/>
    </source>
</evidence>
<keyword evidence="1" id="KW-0812">Transmembrane</keyword>